<dbReference type="GO" id="GO:0016114">
    <property type="term" value="P:terpenoid biosynthetic process"/>
    <property type="evidence" value="ECO:0007669"/>
    <property type="project" value="InterPro"/>
</dbReference>
<keyword evidence="6" id="KW-1185">Reference proteome</keyword>
<organism evidence="5 6">
    <name type="scientific">Punica granatum</name>
    <name type="common">Pomegranate</name>
    <dbReference type="NCBI Taxonomy" id="22663"/>
    <lineage>
        <taxon>Eukaryota</taxon>
        <taxon>Viridiplantae</taxon>
        <taxon>Streptophyta</taxon>
        <taxon>Embryophyta</taxon>
        <taxon>Tracheophyta</taxon>
        <taxon>Spermatophyta</taxon>
        <taxon>Magnoliopsida</taxon>
        <taxon>eudicotyledons</taxon>
        <taxon>Gunneridae</taxon>
        <taxon>Pentapetalae</taxon>
        <taxon>rosids</taxon>
        <taxon>malvids</taxon>
        <taxon>Myrtales</taxon>
        <taxon>Lythraceae</taxon>
        <taxon>Punica</taxon>
    </lineage>
</organism>
<dbReference type="GO" id="GO:0000287">
    <property type="term" value="F:magnesium ion binding"/>
    <property type="evidence" value="ECO:0007669"/>
    <property type="project" value="InterPro"/>
</dbReference>
<sequence length="143" mass="16310">MALALETGGYGMLATTYFLGMGDVASKDAFEWLMTDPKILRGSKIYFEQKRGHVASAIECYMKQHGAAERETERELQKMISDAWKDINEECLRPTPFPIPILTRILNFARVIEVLYKGKDRYTDLQTDMKDYVAALLVDPIPL</sequence>
<dbReference type="InterPro" id="IPR005630">
    <property type="entry name" value="Terpene_synthase_metal-bd"/>
</dbReference>
<protein>
    <recommendedName>
        <fullName evidence="4">Terpene synthase metal-binding domain-containing protein</fullName>
    </recommendedName>
</protein>
<evidence type="ECO:0000256" key="3">
    <source>
        <dbReference type="ARBA" id="ARBA00023239"/>
    </source>
</evidence>
<dbReference type="Gene3D" id="1.10.600.10">
    <property type="entry name" value="Farnesyl Diphosphate Synthase"/>
    <property type="match status" value="1"/>
</dbReference>
<evidence type="ECO:0000313" key="6">
    <source>
        <dbReference type="Proteomes" id="UP000233551"/>
    </source>
</evidence>
<gene>
    <name evidence="5" type="ORF">CRG98_011844</name>
</gene>
<dbReference type="Proteomes" id="UP000233551">
    <property type="component" value="Unassembled WGS sequence"/>
</dbReference>
<keyword evidence="1" id="KW-0479">Metal-binding</keyword>
<dbReference type="AlphaFoldDB" id="A0A2I0KGL5"/>
<accession>A0A2I0KGL5</accession>
<evidence type="ECO:0000313" key="5">
    <source>
        <dbReference type="EMBL" id="PKI67631.1"/>
    </source>
</evidence>
<proteinExistence type="predicted"/>
<evidence type="ECO:0000256" key="2">
    <source>
        <dbReference type="ARBA" id="ARBA00022842"/>
    </source>
</evidence>
<dbReference type="PANTHER" id="PTHR31225">
    <property type="entry name" value="OS04G0344100 PROTEIN-RELATED"/>
    <property type="match status" value="1"/>
</dbReference>
<dbReference type="GO" id="GO:0010333">
    <property type="term" value="F:terpene synthase activity"/>
    <property type="evidence" value="ECO:0007669"/>
    <property type="project" value="InterPro"/>
</dbReference>
<dbReference type="SUPFAM" id="SSF48576">
    <property type="entry name" value="Terpenoid synthases"/>
    <property type="match status" value="1"/>
</dbReference>
<evidence type="ECO:0000256" key="1">
    <source>
        <dbReference type="ARBA" id="ARBA00022723"/>
    </source>
</evidence>
<comment type="caution">
    <text evidence="5">The sequence shown here is derived from an EMBL/GenBank/DDBJ whole genome shotgun (WGS) entry which is preliminary data.</text>
</comment>
<dbReference type="Pfam" id="PF03936">
    <property type="entry name" value="Terpene_synth_C"/>
    <property type="match status" value="1"/>
</dbReference>
<keyword evidence="3" id="KW-0456">Lyase</keyword>
<dbReference type="InterPro" id="IPR008949">
    <property type="entry name" value="Isoprenoid_synthase_dom_sf"/>
</dbReference>
<reference evidence="5 6" key="1">
    <citation type="submission" date="2017-11" db="EMBL/GenBank/DDBJ databases">
        <title>De-novo sequencing of pomegranate (Punica granatum L.) genome.</title>
        <authorList>
            <person name="Akparov Z."/>
            <person name="Amiraslanov A."/>
            <person name="Hajiyeva S."/>
            <person name="Abbasov M."/>
            <person name="Kaur K."/>
            <person name="Hamwieh A."/>
            <person name="Solovyev V."/>
            <person name="Salamov A."/>
            <person name="Braich B."/>
            <person name="Kosarev P."/>
            <person name="Mahmoud A."/>
            <person name="Hajiyev E."/>
            <person name="Babayeva S."/>
            <person name="Izzatullayeva V."/>
            <person name="Mammadov A."/>
            <person name="Mammadov A."/>
            <person name="Sharifova S."/>
            <person name="Ojaghi J."/>
            <person name="Eynullazada K."/>
            <person name="Bayramov B."/>
            <person name="Abdulazimova A."/>
            <person name="Shahmuradov I."/>
        </authorList>
    </citation>
    <scope>NUCLEOTIDE SEQUENCE [LARGE SCALE GENOMIC DNA]</scope>
    <source>
        <strain evidence="6">cv. AG2017</strain>
        <tissue evidence="5">Leaf</tissue>
    </source>
</reference>
<evidence type="ECO:0000259" key="4">
    <source>
        <dbReference type="Pfam" id="PF03936"/>
    </source>
</evidence>
<dbReference type="InterPro" id="IPR050148">
    <property type="entry name" value="Terpene_synthase-like"/>
</dbReference>
<dbReference type="PANTHER" id="PTHR31225:SF93">
    <property type="entry name" value="ALPHA-HUMULENE_(-)-(E)-BETA-CARYOPHYLLENE SYNTHASE"/>
    <property type="match status" value="1"/>
</dbReference>
<dbReference type="EMBL" id="PGOL01000589">
    <property type="protein sequence ID" value="PKI67631.1"/>
    <property type="molecule type" value="Genomic_DNA"/>
</dbReference>
<name>A0A2I0KGL5_PUNGR</name>
<dbReference type="STRING" id="22663.A0A2I0KGL5"/>
<feature type="domain" description="Terpene synthase metal-binding" evidence="4">
    <location>
        <begin position="1"/>
        <end position="86"/>
    </location>
</feature>
<keyword evidence="2" id="KW-0460">Magnesium</keyword>